<dbReference type="Proteomes" id="UP001379533">
    <property type="component" value="Chromosome"/>
</dbReference>
<sequence length="334" mass="35125">MKVLHSRYAEVTYACVISTLAVFAAYAGGCSSDSGGEPVDAGTDRGSIVPLPDASGPCDLTKPFGAPILLDGVNLPATESGTLSPDELTFYSMSKSSGRWHIYAATRQSLDGAFGPPKLFEGIRPSGELPEDFDPFLSFDGNQFFFSSIREGAGTPGDFDIMVATRPSPGAPFDPPIGIGTINTATGVERSPVPNANNSVLYFSGMVPNNTAPSRVYKSVRTGAEFGSPEVIDLGATTGDGSPVLDQSDLTMFFGSSRTGSQQGDVWVAKRQNVTGKFTGSTNAADVAALNSDSNDTPRWLSVDGCRIYLASDRPVPNDAGTGRFNMYVATRPK</sequence>
<keyword evidence="3" id="KW-1185">Reference proteome</keyword>
<dbReference type="EMBL" id="CP089982">
    <property type="protein sequence ID" value="WXA93695.1"/>
    <property type="molecule type" value="Genomic_DNA"/>
</dbReference>
<proteinExistence type="predicted"/>
<keyword evidence="1" id="KW-0732">Signal</keyword>
<gene>
    <name evidence="2" type="ORF">LZC95_45485</name>
</gene>
<evidence type="ECO:0000313" key="3">
    <source>
        <dbReference type="Proteomes" id="UP001379533"/>
    </source>
</evidence>
<evidence type="ECO:0000256" key="1">
    <source>
        <dbReference type="SAM" id="SignalP"/>
    </source>
</evidence>
<protein>
    <submittedName>
        <fullName evidence="2">Uncharacterized protein</fullName>
    </submittedName>
</protein>
<dbReference type="RefSeq" id="WP_394844294.1">
    <property type="nucleotide sequence ID" value="NZ_CP089982.1"/>
</dbReference>
<accession>A0ABZ2K9A6</accession>
<reference evidence="2 3" key="1">
    <citation type="submission" date="2021-12" db="EMBL/GenBank/DDBJ databases">
        <title>Discovery of the Pendulisporaceae a myxobacterial family with distinct sporulation behavior and unique specialized metabolism.</title>
        <authorList>
            <person name="Garcia R."/>
            <person name="Popoff A."/>
            <person name="Bader C.D."/>
            <person name="Loehr J."/>
            <person name="Walesch S."/>
            <person name="Walt C."/>
            <person name="Boldt J."/>
            <person name="Bunk B."/>
            <person name="Haeckl F.J.F.P.J."/>
            <person name="Gunesch A.P."/>
            <person name="Birkelbach J."/>
            <person name="Nuebel U."/>
            <person name="Pietschmann T."/>
            <person name="Bach T."/>
            <person name="Mueller R."/>
        </authorList>
    </citation>
    <scope>NUCLEOTIDE SEQUENCE [LARGE SCALE GENOMIC DNA]</scope>
    <source>
        <strain evidence="2 3">MSr12523</strain>
    </source>
</reference>
<name>A0ABZ2K9A6_9BACT</name>
<feature type="chain" id="PRO_5045113193" evidence="1">
    <location>
        <begin position="28"/>
        <end position="334"/>
    </location>
</feature>
<feature type="signal peptide" evidence="1">
    <location>
        <begin position="1"/>
        <end position="27"/>
    </location>
</feature>
<evidence type="ECO:0000313" key="2">
    <source>
        <dbReference type="EMBL" id="WXA93695.1"/>
    </source>
</evidence>
<organism evidence="2 3">
    <name type="scientific">Pendulispora brunnea</name>
    <dbReference type="NCBI Taxonomy" id="2905690"/>
    <lineage>
        <taxon>Bacteria</taxon>
        <taxon>Pseudomonadati</taxon>
        <taxon>Myxococcota</taxon>
        <taxon>Myxococcia</taxon>
        <taxon>Myxococcales</taxon>
        <taxon>Sorangiineae</taxon>
        <taxon>Pendulisporaceae</taxon>
        <taxon>Pendulispora</taxon>
    </lineage>
</organism>